<dbReference type="Pfam" id="PF00465">
    <property type="entry name" value="Fe-ADH"/>
    <property type="match status" value="1"/>
</dbReference>
<evidence type="ECO:0000313" key="3">
    <source>
        <dbReference type="EMBL" id="SVB90592.1"/>
    </source>
</evidence>
<dbReference type="PANTHER" id="PTHR11496:SF83">
    <property type="entry name" value="HYDROXYACID-OXOACID TRANSHYDROGENASE, MITOCHONDRIAL"/>
    <property type="match status" value="1"/>
</dbReference>
<dbReference type="SUPFAM" id="SSF56796">
    <property type="entry name" value="Dehydroquinate synthase-like"/>
    <property type="match status" value="1"/>
</dbReference>
<dbReference type="InterPro" id="IPR039697">
    <property type="entry name" value="Alcohol_dehydrogenase_Fe"/>
</dbReference>
<feature type="domain" description="Alcohol dehydrogenase iron-type/glycerol dehydrogenase GldA" evidence="2">
    <location>
        <begin position="10"/>
        <end position="164"/>
    </location>
</feature>
<dbReference type="AlphaFoldDB" id="A0A382HU10"/>
<gene>
    <name evidence="3" type="ORF">METZ01_LOCUS243446</name>
</gene>
<dbReference type="EMBL" id="UINC01063205">
    <property type="protein sequence ID" value="SVB90592.1"/>
    <property type="molecule type" value="Genomic_DNA"/>
</dbReference>
<feature type="non-terminal residue" evidence="3">
    <location>
        <position position="165"/>
    </location>
</feature>
<proteinExistence type="predicted"/>
<evidence type="ECO:0000256" key="1">
    <source>
        <dbReference type="ARBA" id="ARBA00023002"/>
    </source>
</evidence>
<accession>A0A382HU10</accession>
<dbReference type="GO" id="GO:0004022">
    <property type="term" value="F:alcohol dehydrogenase (NAD+) activity"/>
    <property type="evidence" value="ECO:0007669"/>
    <property type="project" value="TreeGrafter"/>
</dbReference>
<reference evidence="3" key="1">
    <citation type="submission" date="2018-05" db="EMBL/GenBank/DDBJ databases">
        <authorList>
            <person name="Lanie J.A."/>
            <person name="Ng W.-L."/>
            <person name="Kazmierczak K.M."/>
            <person name="Andrzejewski T.M."/>
            <person name="Davidsen T.M."/>
            <person name="Wayne K.J."/>
            <person name="Tettelin H."/>
            <person name="Glass J.I."/>
            <person name="Rusch D."/>
            <person name="Podicherti R."/>
            <person name="Tsui H.-C.T."/>
            <person name="Winkler M.E."/>
        </authorList>
    </citation>
    <scope>NUCLEOTIDE SEQUENCE</scope>
</reference>
<organism evidence="3">
    <name type="scientific">marine metagenome</name>
    <dbReference type="NCBI Taxonomy" id="408172"/>
    <lineage>
        <taxon>unclassified sequences</taxon>
        <taxon>metagenomes</taxon>
        <taxon>ecological metagenomes</taxon>
    </lineage>
</organism>
<keyword evidence="1" id="KW-0560">Oxidoreductase</keyword>
<name>A0A382HU10_9ZZZZ</name>
<evidence type="ECO:0000259" key="2">
    <source>
        <dbReference type="Pfam" id="PF00465"/>
    </source>
</evidence>
<protein>
    <recommendedName>
        <fullName evidence="2">Alcohol dehydrogenase iron-type/glycerol dehydrogenase GldA domain-containing protein</fullName>
    </recommendedName>
</protein>
<sequence length="165" mass="18385">MSKDWLHYNPVRIHFGRGIRRVLGHEISGKRCLFFTSKRGHQKIIEDPVMRSIQDATKFTWVDSINSYPNLDSIQEITNAHASEVFDYIIGWGGGSVIDSAKSCSIALAPELKGIPFDKIISAAPYHELKGKMPVISIPTTAGTGTEVTPYATIWDNRVKKKLSV</sequence>
<dbReference type="GO" id="GO:0046872">
    <property type="term" value="F:metal ion binding"/>
    <property type="evidence" value="ECO:0007669"/>
    <property type="project" value="InterPro"/>
</dbReference>
<dbReference type="PANTHER" id="PTHR11496">
    <property type="entry name" value="ALCOHOL DEHYDROGENASE"/>
    <property type="match status" value="1"/>
</dbReference>
<dbReference type="InterPro" id="IPR001670">
    <property type="entry name" value="ADH_Fe/GldA"/>
</dbReference>
<dbReference type="Gene3D" id="3.40.50.1970">
    <property type="match status" value="1"/>
</dbReference>